<accession>C2G1U6</accession>
<feature type="transmembrane region" description="Helical" evidence="1">
    <location>
        <begin position="72"/>
        <end position="93"/>
    </location>
</feature>
<organism evidence="2 3">
    <name type="scientific">Sphingobacterium spiritivorum ATCC 33300</name>
    <dbReference type="NCBI Taxonomy" id="525372"/>
    <lineage>
        <taxon>Bacteria</taxon>
        <taxon>Pseudomonadati</taxon>
        <taxon>Bacteroidota</taxon>
        <taxon>Sphingobacteriia</taxon>
        <taxon>Sphingobacteriales</taxon>
        <taxon>Sphingobacteriaceae</taxon>
        <taxon>Sphingobacterium</taxon>
    </lineage>
</organism>
<protein>
    <submittedName>
        <fullName evidence="2">Uncharacterized protein</fullName>
    </submittedName>
</protein>
<proteinExistence type="predicted"/>
<dbReference type="HOGENOM" id="CLU_1365265_0_0_10"/>
<dbReference type="Proteomes" id="UP000006241">
    <property type="component" value="Unassembled WGS sequence"/>
</dbReference>
<comment type="caution">
    <text evidence="2">The sequence shown here is derived from an EMBL/GenBank/DDBJ whole genome shotgun (WGS) entry which is preliminary data.</text>
</comment>
<dbReference type="AlphaFoldDB" id="C2G1U6"/>
<reference evidence="2 3" key="1">
    <citation type="submission" date="2009-01" db="EMBL/GenBank/DDBJ databases">
        <authorList>
            <person name="Qin X."/>
            <person name="Bachman B."/>
            <person name="Battles P."/>
            <person name="Bell A."/>
            <person name="Bess C."/>
            <person name="Bickham C."/>
            <person name="Chaboub L."/>
            <person name="Chen D."/>
            <person name="Coyle M."/>
            <person name="Deiros D.R."/>
            <person name="Dinh H."/>
            <person name="Forbes L."/>
            <person name="Fowler G."/>
            <person name="Francisco L."/>
            <person name="Fu Q."/>
            <person name="Gubbala S."/>
            <person name="Hale W."/>
            <person name="Han Y."/>
            <person name="Hemphill L."/>
            <person name="Highlander S.K."/>
            <person name="Hirani K."/>
            <person name="Hogues M."/>
            <person name="Jackson L."/>
            <person name="Jakkamsetti A."/>
            <person name="Javaid M."/>
            <person name="Jiang H."/>
            <person name="Korchina V."/>
            <person name="Kovar C."/>
            <person name="Lara F."/>
            <person name="Lee S."/>
            <person name="Mata R."/>
            <person name="Mathew T."/>
            <person name="Moen C."/>
            <person name="Morales K."/>
            <person name="Munidasa M."/>
            <person name="Nazareth L."/>
            <person name="Ngo R."/>
            <person name="Nguyen L."/>
            <person name="Okwuonu G."/>
            <person name="Ongeri F."/>
            <person name="Patil S."/>
            <person name="Petrosino J."/>
            <person name="Pham C."/>
            <person name="Pham P."/>
            <person name="Pu L.-L."/>
            <person name="Puazo M."/>
            <person name="Raj R."/>
            <person name="Reid J."/>
            <person name="Rouhana J."/>
            <person name="Saada N."/>
            <person name="Shang Y."/>
            <person name="Simmons D."/>
            <person name="Thornton R."/>
            <person name="Warren J."/>
            <person name="Weissenberger G."/>
            <person name="Zhang J."/>
            <person name="Zhang L."/>
            <person name="Zhou C."/>
            <person name="Zhu D."/>
            <person name="Muzny D."/>
            <person name="Worley K."/>
            <person name="Gibbs R."/>
        </authorList>
    </citation>
    <scope>NUCLEOTIDE SEQUENCE [LARGE SCALE GENOMIC DNA]</scope>
    <source>
        <strain evidence="2 3">ATCC 33300</strain>
    </source>
</reference>
<evidence type="ECO:0000313" key="2">
    <source>
        <dbReference type="EMBL" id="EEI91005.1"/>
    </source>
</evidence>
<name>C2G1U6_SPHSI</name>
<feature type="transmembrane region" description="Helical" evidence="1">
    <location>
        <begin position="183"/>
        <end position="202"/>
    </location>
</feature>
<evidence type="ECO:0000256" key="1">
    <source>
        <dbReference type="SAM" id="Phobius"/>
    </source>
</evidence>
<gene>
    <name evidence="2" type="ORF">HMPREF0765_3552</name>
</gene>
<keyword evidence="1" id="KW-0812">Transmembrane</keyword>
<sequence length="203" mass="23864">MTESSKCSKGANQTTHDERHRFWTEQALNQFGFASNFFFLLSFAFFTFLMNREITKNLLPFDFKLSFSFSKFFFVLALVVGFVSIVYGALTVLSRLYDLRLTRHKTYVRKRYNKVKGGVLCDGDINIDNYSFFKKINVLYKSSISRAHFIIDKDIEDQQLLSEKFKDLRINNLLLARLSWTTFSYQIITLLISLFAYFLSVLF</sequence>
<evidence type="ECO:0000313" key="3">
    <source>
        <dbReference type="Proteomes" id="UP000006241"/>
    </source>
</evidence>
<dbReference type="RefSeq" id="WP_003009825.1">
    <property type="nucleotide sequence ID" value="NZ_GG668632.1"/>
</dbReference>
<feature type="transmembrane region" description="Helical" evidence="1">
    <location>
        <begin position="31"/>
        <end position="51"/>
    </location>
</feature>
<keyword evidence="1" id="KW-1133">Transmembrane helix</keyword>
<dbReference type="EMBL" id="ACHB01000079">
    <property type="protein sequence ID" value="EEI91005.1"/>
    <property type="molecule type" value="Genomic_DNA"/>
</dbReference>
<keyword evidence="1" id="KW-0472">Membrane</keyword>